<dbReference type="AlphaFoldDB" id="A0AAJ1V3B8"/>
<gene>
    <name evidence="1" type="ORF">QP433_10550</name>
</gene>
<sequence>LESLLVAQYQLMQLCIKHGDGEVVDKAWGDLVRRTTALQGMRSNLNMESSRWARANRRLKAINTLSLTLITQSCETY</sequence>
<name>A0AAJ1V3B8_9LACT</name>
<dbReference type="GO" id="GO:0022857">
    <property type="term" value="F:transmembrane transporter activity"/>
    <property type="evidence" value="ECO:0007669"/>
    <property type="project" value="InterPro"/>
</dbReference>
<accession>A0AAJ1V3B8</accession>
<proteinExistence type="predicted"/>
<dbReference type="Proteomes" id="UP001229251">
    <property type="component" value="Unassembled WGS sequence"/>
</dbReference>
<organism evidence="1 2">
    <name type="scientific">Facklamia hominis</name>
    <dbReference type="NCBI Taxonomy" id="178214"/>
    <lineage>
        <taxon>Bacteria</taxon>
        <taxon>Bacillati</taxon>
        <taxon>Bacillota</taxon>
        <taxon>Bacilli</taxon>
        <taxon>Lactobacillales</taxon>
        <taxon>Aerococcaceae</taxon>
        <taxon>Facklamia</taxon>
    </lineage>
</organism>
<feature type="non-terminal residue" evidence="1">
    <location>
        <position position="1"/>
    </location>
</feature>
<protein>
    <submittedName>
        <fullName evidence="1">FUSC family protein</fullName>
    </submittedName>
</protein>
<dbReference type="InterPro" id="IPR006726">
    <property type="entry name" value="PHBA_efflux_AaeB/fusaric-R"/>
</dbReference>
<feature type="non-terminal residue" evidence="1">
    <location>
        <position position="77"/>
    </location>
</feature>
<evidence type="ECO:0000313" key="2">
    <source>
        <dbReference type="Proteomes" id="UP001229251"/>
    </source>
</evidence>
<dbReference type="GO" id="GO:0005886">
    <property type="term" value="C:plasma membrane"/>
    <property type="evidence" value="ECO:0007669"/>
    <property type="project" value="InterPro"/>
</dbReference>
<dbReference type="EMBL" id="JASOOE010000317">
    <property type="protein sequence ID" value="MDK7188375.1"/>
    <property type="molecule type" value="Genomic_DNA"/>
</dbReference>
<comment type="caution">
    <text evidence="1">The sequence shown here is derived from an EMBL/GenBank/DDBJ whole genome shotgun (WGS) entry which is preliminary data.</text>
</comment>
<reference evidence="1" key="1">
    <citation type="submission" date="2023-05" db="EMBL/GenBank/DDBJ databases">
        <title>Cataloging the Phylogenetic Diversity of Human Bladder Bacteria.</title>
        <authorList>
            <person name="Du J."/>
        </authorList>
    </citation>
    <scope>NUCLEOTIDE SEQUENCE</scope>
    <source>
        <strain evidence="1">UMB1231</strain>
    </source>
</reference>
<dbReference type="Pfam" id="PF04632">
    <property type="entry name" value="FUSC"/>
    <property type="match status" value="1"/>
</dbReference>
<evidence type="ECO:0000313" key="1">
    <source>
        <dbReference type="EMBL" id="MDK7188375.1"/>
    </source>
</evidence>